<organism evidence="2 3">
    <name type="scientific">Candidatus Spechtbacteria bacterium RIFCSPLOWO2_12_FULL_38_22</name>
    <dbReference type="NCBI Taxonomy" id="1802165"/>
    <lineage>
        <taxon>Bacteria</taxon>
        <taxon>Candidatus Spechtiibacteriota</taxon>
    </lineage>
</organism>
<dbReference type="EMBL" id="MHOK01000019">
    <property type="protein sequence ID" value="OGZ61669.1"/>
    <property type="molecule type" value="Genomic_DNA"/>
</dbReference>
<proteinExistence type="predicted"/>
<comment type="caution">
    <text evidence="2">The sequence shown here is derived from an EMBL/GenBank/DDBJ whole genome shotgun (WGS) entry which is preliminary data.</text>
</comment>
<feature type="region of interest" description="Disordered" evidence="1">
    <location>
        <begin position="431"/>
        <end position="459"/>
    </location>
</feature>
<evidence type="ECO:0000313" key="3">
    <source>
        <dbReference type="Proteomes" id="UP000176770"/>
    </source>
</evidence>
<evidence type="ECO:0000256" key="1">
    <source>
        <dbReference type="SAM" id="MobiDB-lite"/>
    </source>
</evidence>
<evidence type="ECO:0000313" key="2">
    <source>
        <dbReference type="EMBL" id="OGZ61669.1"/>
    </source>
</evidence>
<protein>
    <submittedName>
        <fullName evidence="2">Uncharacterized protein</fullName>
    </submittedName>
</protein>
<gene>
    <name evidence="2" type="ORF">A3F94_01850</name>
</gene>
<feature type="compositionally biased region" description="Basic and acidic residues" evidence="1">
    <location>
        <begin position="431"/>
        <end position="444"/>
    </location>
</feature>
<reference evidence="2 3" key="1">
    <citation type="journal article" date="2016" name="Nat. Commun.">
        <title>Thousands of microbial genomes shed light on interconnected biogeochemical processes in an aquifer system.</title>
        <authorList>
            <person name="Anantharaman K."/>
            <person name="Brown C.T."/>
            <person name="Hug L.A."/>
            <person name="Sharon I."/>
            <person name="Castelle C.J."/>
            <person name="Probst A.J."/>
            <person name="Thomas B.C."/>
            <person name="Singh A."/>
            <person name="Wilkins M.J."/>
            <person name="Karaoz U."/>
            <person name="Brodie E.L."/>
            <person name="Williams K.H."/>
            <person name="Hubbard S.S."/>
            <person name="Banfield J.F."/>
        </authorList>
    </citation>
    <scope>NUCLEOTIDE SEQUENCE [LARGE SCALE GENOMIC DNA]</scope>
</reference>
<accession>A0A1G2HH10</accession>
<name>A0A1G2HH10_9BACT</name>
<dbReference type="Proteomes" id="UP000176770">
    <property type="component" value="Unassembled WGS sequence"/>
</dbReference>
<dbReference type="AlphaFoldDB" id="A0A1G2HH10"/>
<sequence>MRPSFERHLREYGKLIKDQMSAEDSEALEKLETVIEYHVERAAKTQETTIVGQEKIFEIQKEKQRIMERLHENLRCLDDENCTPERPESSRLVTFNEKENKFFVEMPNGSQETATLGDILTDGDWGLMYYLDSQTMPRMAQKKFFVESAKRELRNLLDEQLSEQDLDSFKIPGQPRGSLRGIVGSRKMVNKSGGFNLEKRPEYVGFVAEVIVKNLFQQLRFDGVLDVRVVEGDVYQDAVEKIDFIIHTKQHKRGVDVEVDEVVSHIAVQFTTERRNERLRKKILQLEEVRASLIESGLVDDIILVRVPMKGLVEHYTNWIKGDMPPGGPITYIPPSVRKMLLQEVLKGIPNFNEVENVDEIEENMIFRINERGETGQKISNRELIKKYLKDFYQHSSYTTKVLQEEQLEDGRIKARVGLYIGGEFLAEGEGIAKEPGGKPEKSSKMRSSAISRAKGNARRKLVKKIKNDARVRIS</sequence>